<name>A0AA47NX89_MERPO</name>
<dbReference type="EMBL" id="JAOPHQ010003705">
    <property type="protein sequence ID" value="KAK0142161.1"/>
    <property type="molecule type" value="Genomic_DNA"/>
</dbReference>
<sequence length="69" mass="7913">MRVGDFIHDHRWIEGPKFLYEPEEDWSANMVETAIAADDIEVKKEAMVNVINVEGSPDATGRLMAYFKQ</sequence>
<keyword evidence="2" id="KW-1185">Reference proteome</keyword>
<evidence type="ECO:0000313" key="2">
    <source>
        <dbReference type="Proteomes" id="UP001174136"/>
    </source>
</evidence>
<protein>
    <submittedName>
        <fullName evidence="1">Uncharacterized protein</fullName>
    </submittedName>
</protein>
<dbReference type="AlphaFoldDB" id="A0AA47NX89"/>
<proteinExistence type="predicted"/>
<reference evidence="1" key="1">
    <citation type="journal article" date="2023" name="Front. Mar. Sci.">
        <title>A new Merluccius polli reference genome to investigate the effects of global change in West African waters.</title>
        <authorList>
            <person name="Mateo J.L."/>
            <person name="Blanco-Fernandez C."/>
            <person name="Garcia-Vazquez E."/>
            <person name="Machado-Schiaffino G."/>
        </authorList>
    </citation>
    <scope>NUCLEOTIDE SEQUENCE</scope>
    <source>
        <strain evidence="1">C29</strain>
        <tissue evidence="1">Fin</tissue>
    </source>
</reference>
<evidence type="ECO:0000313" key="1">
    <source>
        <dbReference type="EMBL" id="KAK0142161.1"/>
    </source>
</evidence>
<accession>A0AA47NX89</accession>
<gene>
    <name evidence="1" type="ORF">N1851_020145</name>
</gene>
<dbReference type="Proteomes" id="UP001174136">
    <property type="component" value="Unassembled WGS sequence"/>
</dbReference>
<comment type="caution">
    <text evidence="1">The sequence shown here is derived from an EMBL/GenBank/DDBJ whole genome shotgun (WGS) entry which is preliminary data.</text>
</comment>
<organism evidence="1 2">
    <name type="scientific">Merluccius polli</name>
    <name type="common">Benguela hake</name>
    <name type="synonym">Merluccius cadenati</name>
    <dbReference type="NCBI Taxonomy" id="89951"/>
    <lineage>
        <taxon>Eukaryota</taxon>
        <taxon>Metazoa</taxon>
        <taxon>Chordata</taxon>
        <taxon>Craniata</taxon>
        <taxon>Vertebrata</taxon>
        <taxon>Euteleostomi</taxon>
        <taxon>Actinopterygii</taxon>
        <taxon>Neopterygii</taxon>
        <taxon>Teleostei</taxon>
        <taxon>Neoteleostei</taxon>
        <taxon>Acanthomorphata</taxon>
        <taxon>Zeiogadaria</taxon>
        <taxon>Gadariae</taxon>
        <taxon>Gadiformes</taxon>
        <taxon>Gadoidei</taxon>
        <taxon>Merlucciidae</taxon>
        <taxon>Merluccius</taxon>
    </lineage>
</organism>